<evidence type="ECO:0000256" key="7">
    <source>
        <dbReference type="ARBA" id="ARBA00023136"/>
    </source>
</evidence>
<keyword evidence="11" id="KW-1185">Reference proteome</keyword>
<keyword evidence="8" id="KW-0249">Electron transport</keyword>
<comment type="subunit">
    <text evidence="8">Heterodimer of a catalytic subunit (MsrP) and a heme-binding subunit (MsrQ).</text>
</comment>
<accession>A0A1D9GMK8</accession>
<evidence type="ECO:0000313" key="11">
    <source>
        <dbReference type="Proteomes" id="UP000177445"/>
    </source>
</evidence>
<comment type="subcellular location">
    <subcellularLocation>
        <location evidence="8">Cell membrane</location>
        <topology evidence="8">Multi-pass membrane protein</topology>
    </subcellularLocation>
    <subcellularLocation>
        <location evidence="1">Membrane</location>
        <topology evidence="1">Multi-pass membrane protein</topology>
    </subcellularLocation>
</comment>
<dbReference type="InterPro" id="IPR013130">
    <property type="entry name" value="Fe3_Rdtase_TM_dom"/>
</dbReference>
<sequence>MSGFDWRRSPGFLLTFRLSAAVIAALPLMLLVRNFFAAGLGPDPGQAVTESLGIAAFQLLLATLCMTPLRRWTKWGGWLRIRRMLGLYAFFYAALHILAFLQFIVGWFDLWAAFTKRPYIIAGAVAFMCLVPLAVTSTKTMVRRLGGGWKRLHRLIYLSVVVAWIHFIWQARSDVGEMVLYGLVVLVLLALRGYWSGWSTLIPLKKE</sequence>
<keyword evidence="2 8" id="KW-0813">Transport</keyword>
<feature type="transmembrane region" description="Helical" evidence="8">
    <location>
        <begin position="52"/>
        <end position="73"/>
    </location>
</feature>
<comment type="cofactor">
    <cofactor evidence="8">
        <name>FMN</name>
        <dbReference type="ChEBI" id="CHEBI:58210"/>
    </cofactor>
    <text evidence="8">Binds 1 FMN per subunit.</text>
</comment>
<reference evidence="10 11" key="1">
    <citation type="submission" date="2016-10" db="EMBL/GenBank/DDBJ databases">
        <title>Marinobacter salinus sp. nov., a moderately halophilic bacterium isolated from a tidal flat environment.</title>
        <authorList>
            <person name="Park S.-J."/>
        </authorList>
    </citation>
    <scope>NUCLEOTIDE SEQUENCE [LARGE SCALE GENOMIC DNA]</scope>
    <source>
        <strain evidence="10 11">Hb8</strain>
    </source>
</reference>
<evidence type="ECO:0000256" key="1">
    <source>
        <dbReference type="ARBA" id="ARBA00004141"/>
    </source>
</evidence>
<proteinExistence type="inferred from homology"/>
<organism evidence="10 11">
    <name type="scientific">Marinobacter salinus</name>
    <dbReference type="NCBI Taxonomy" id="1874317"/>
    <lineage>
        <taxon>Bacteria</taxon>
        <taxon>Pseudomonadati</taxon>
        <taxon>Pseudomonadota</taxon>
        <taxon>Gammaproteobacteria</taxon>
        <taxon>Pseudomonadales</taxon>
        <taxon>Marinobacteraceae</taxon>
        <taxon>Marinobacter</taxon>
    </lineage>
</organism>
<dbReference type="EMBL" id="CP017715">
    <property type="protein sequence ID" value="AOY88774.1"/>
    <property type="molecule type" value="Genomic_DNA"/>
</dbReference>
<feature type="transmembrane region" description="Helical" evidence="8">
    <location>
        <begin position="12"/>
        <end position="32"/>
    </location>
</feature>
<evidence type="ECO:0000259" key="9">
    <source>
        <dbReference type="Pfam" id="PF01794"/>
    </source>
</evidence>
<dbReference type="KEGG" id="msq:BKP64_11670"/>
<evidence type="ECO:0000256" key="3">
    <source>
        <dbReference type="ARBA" id="ARBA00022617"/>
    </source>
</evidence>
<dbReference type="Pfam" id="PF01794">
    <property type="entry name" value="Ferric_reduct"/>
    <property type="match status" value="1"/>
</dbReference>
<feature type="transmembrane region" description="Helical" evidence="8">
    <location>
        <begin position="85"/>
        <end position="105"/>
    </location>
</feature>
<protein>
    <recommendedName>
        <fullName evidence="8">Protein-methionine-sulfoxide reductase heme-binding subunit MsrQ</fullName>
    </recommendedName>
    <alternativeName>
        <fullName evidence="8">Flavocytochrome MsrQ</fullName>
    </alternativeName>
</protein>
<name>A0A1D9GMK8_9GAMM</name>
<keyword evidence="4 8" id="KW-0812">Transmembrane</keyword>
<dbReference type="PANTHER" id="PTHR36964:SF1">
    <property type="entry name" value="PROTEIN-METHIONINE-SULFOXIDE REDUCTASE HEME-BINDING SUBUNIT MSRQ"/>
    <property type="match status" value="1"/>
</dbReference>
<feature type="domain" description="Ferric oxidoreductase" evidence="9">
    <location>
        <begin position="52"/>
        <end position="163"/>
    </location>
</feature>
<evidence type="ECO:0000256" key="4">
    <source>
        <dbReference type="ARBA" id="ARBA00022692"/>
    </source>
</evidence>
<keyword evidence="8" id="KW-0285">Flavoprotein</keyword>
<keyword evidence="7 8" id="KW-0472">Membrane</keyword>
<evidence type="ECO:0000313" key="10">
    <source>
        <dbReference type="EMBL" id="AOY88774.1"/>
    </source>
</evidence>
<dbReference type="OrthoDB" id="9788328at2"/>
<comment type="similarity">
    <text evidence="8">Belongs to the MsrQ family.</text>
</comment>
<feature type="transmembrane region" description="Helical" evidence="8">
    <location>
        <begin position="117"/>
        <end position="135"/>
    </location>
</feature>
<comment type="function">
    <text evidence="8">Part of the MsrPQ system that repairs oxidized periplasmic proteins containing methionine sulfoxide residues (Met-O), using respiratory chain electrons. Thus protects these proteins from oxidative-stress damage caused by reactive species of oxygen and chlorine generated by the host defense mechanisms. MsrPQ is essential for the maintenance of envelope integrity under bleach stress, rescuing a wide series of structurally unrelated periplasmic proteins from methionine oxidation. MsrQ provides electrons for reduction to the reductase catalytic subunit MsrP, using the quinone pool of the respiratory chain.</text>
</comment>
<gene>
    <name evidence="8" type="primary">msrQ</name>
    <name evidence="10" type="ORF">BKP64_11670</name>
</gene>
<dbReference type="GO" id="GO:0016679">
    <property type="term" value="F:oxidoreductase activity, acting on diphenols and related substances as donors"/>
    <property type="evidence" value="ECO:0007669"/>
    <property type="project" value="TreeGrafter"/>
</dbReference>
<dbReference type="RefSeq" id="WP_070970143.1">
    <property type="nucleotide sequence ID" value="NZ_CP017715.1"/>
</dbReference>
<keyword evidence="8" id="KW-1003">Cell membrane</keyword>
<feature type="transmembrane region" description="Helical" evidence="8">
    <location>
        <begin position="178"/>
        <end position="195"/>
    </location>
</feature>
<dbReference type="GO" id="GO:0030091">
    <property type="term" value="P:protein repair"/>
    <property type="evidence" value="ECO:0007669"/>
    <property type="project" value="UniProtKB-UniRule"/>
</dbReference>
<dbReference type="GO" id="GO:0005886">
    <property type="term" value="C:plasma membrane"/>
    <property type="evidence" value="ECO:0007669"/>
    <property type="project" value="UniProtKB-SubCell"/>
</dbReference>
<dbReference type="PANTHER" id="PTHR36964">
    <property type="entry name" value="PROTEIN-METHIONINE-SULFOXIDE REDUCTASE HEME-BINDING SUBUNIT MSRQ"/>
    <property type="match status" value="1"/>
</dbReference>
<evidence type="ECO:0000256" key="6">
    <source>
        <dbReference type="ARBA" id="ARBA00023004"/>
    </source>
</evidence>
<evidence type="ECO:0000256" key="2">
    <source>
        <dbReference type="ARBA" id="ARBA00022448"/>
    </source>
</evidence>
<feature type="transmembrane region" description="Helical" evidence="8">
    <location>
        <begin position="155"/>
        <end position="172"/>
    </location>
</feature>
<dbReference type="GO" id="GO:0009055">
    <property type="term" value="F:electron transfer activity"/>
    <property type="evidence" value="ECO:0007669"/>
    <property type="project" value="UniProtKB-UniRule"/>
</dbReference>
<evidence type="ECO:0000256" key="5">
    <source>
        <dbReference type="ARBA" id="ARBA00022989"/>
    </source>
</evidence>
<dbReference type="Proteomes" id="UP000177445">
    <property type="component" value="Chromosome"/>
</dbReference>
<keyword evidence="8" id="KW-0288">FMN</keyword>
<keyword evidence="8" id="KW-0479">Metal-binding</keyword>
<dbReference type="GO" id="GO:0046872">
    <property type="term" value="F:metal ion binding"/>
    <property type="evidence" value="ECO:0007669"/>
    <property type="project" value="UniProtKB-KW"/>
</dbReference>
<dbReference type="HAMAP" id="MF_01207">
    <property type="entry name" value="MsrQ"/>
    <property type="match status" value="1"/>
</dbReference>
<comment type="cofactor">
    <cofactor evidence="8">
        <name>heme b</name>
        <dbReference type="ChEBI" id="CHEBI:60344"/>
    </cofactor>
    <text evidence="8">Binds 1 heme b (iron(II)-protoporphyrin IX) group per subunit.</text>
</comment>
<evidence type="ECO:0000256" key="8">
    <source>
        <dbReference type="HAMAP-Rule" id="MF_01207"/>
    </source>
</evidence>
<dbReference type="GO" id="GO:0020037">
    <property type="term" value="F:heme binding"/>
    <property type="evidence" value="ECO:0007669"/>
    <property type="project" value="UniProtKB-UniRule"/>
</dbReference>
<dbReference type="AlphaFoldDB" id="A0A1D9GMK8"/>
<dbReference type="GO" id="GO:0010181">
    <property type="term" value="F:FMN binding"/>
    <property type="evidence" value="ECO:0007669"/>
    <property type="project" value="UniProtKB-UniRule"/>
</dbReference>
<keyword evidence="3 8" id="KW-0349">Heme</keyword>
<dbReference type="STRING" id="1874317.BKP64_11670"/>
<keyword evidence="6 8" id="KW-0408">Iron</keyword>
<keyword evidence="5 8" id="KW-1133">Transmembrane helix</keyword>
<dbReference type="InterPro" id="IPR022837">
    <property type="entry name" value="MsrQ-like"/>
</dbReference>